<gene>
    <name evidence="2" type="ORF">CHC_T00003880001</name>
</gene>
<feature type="region of interest" description="Disordered" evidence="1">
    <location>
        <begin position="247"/>
        <end position="281"/>
    </location>
</feature>
<evidence type="ECO:0000313" key="3">
    <source>
        <dbReference type="Proteomes" id="UP000012073"/>
    </source>
</evidence>
<protein>
    <submittedName>
        <fullName evidence="2">Uncharacterized protein</fullName>
    </submittedName>
</protein>
<name>R7QB63_CHOCR</name>
<dbReference type="EMBL" id="HG001727">
    <property type="protein sequence ID" value="CDF35314.1"/>
    <property type="molecule type" value="Genomic_DNA"/>
</dbReference>
<organism evidence="2 3">
    <name type="scientific">Chondrus crispus</name>
    <name type="common">Carrageen Irish moss</name>
    <name type="synonym">Polymorpha crispa</name>
    <dbReference type="NCBI Taxonomy" id="2769"/>
    <lineage>
        <taxon>Eukaryota</taxon>
        <taxon>Rhodophyta</taxon>
        <taxon>Florideophyceae</taxon>
        <taxon>Rhodymeniophycidae</taxon>
        <taxon>Gigartinales</taxon>
        <taxon>Gigartinaceae</taxon>
        <taxon>Chondrus</taxon>
    </lineage>
</organism>
<feature type="region of interest" description="Disordered" evidence="1">
    <location>
        <begin position="134"/>
        <end position="156"/>
    </location>
</feature>
<evidence type="ECO:0000256" key="1">
    <source>
        <dbReference type="SAM" id="MobiDB-lite"/>
    </source>
</evidence>
<dbReference type="AlphaFoldDB" id="R7QB63"/>
<sequence length="372" mass="40295">MRTEAARRRSCGSRATRPIDTFHCAMFLVTFRTGNPLQATSVNPKPPATCLPAHQPTTRPSLTSPRLPPGMHHDGAGRVRRAHAPQRARRPPPRGVRVPPRAAVPCGVAVARVRAAVGARRRAHVLGAARGGPRGGLRADGGHAARGVRPVRGGARGGVAREGGAAAAAAGAVARVRGLRGRRVAAVRRAADAARVLVGLADARRAGVQLYWPRARVPLCRALRRWRGGRRWGERWGARRDFARRVGRHRRQRVPRETRARAAQRVTTKRRAPRPALPPRHPVRGAHLLPLLLLLIPLALALALPRSVCASVHDDPLQRNNASPLLLPCLLTPARPYRGACKMGPWYRCMASLLILRCTDGPRCSGMGSTRT</sequence>
<dbReference type="GeneID" id="17322862"/>
<dbReference type="Gramene" id="CDF35314">
    <property type="protein sequence ID" value="CDF35314"/>
    <property type="gene ID" value="CHC_T00003880001"/>
</dbReference>
<dbReference type="KEGG" id="ccp:CHC_T00003880001"/>
<accession>R7QB63</accession>
<reference evidence="3" key="1">
    <citation type="journal article" date="2013" name="Proc. Natl. Acad. Sci. U.S.A.">
        <title>Genome structure and metabolic features in the red seaweed Chondrus crispus shed light on evolution of the Archaeplastida.</title>
        <authorList>
            <person name="Collen J."/>
            <person name="Porcel B."/>
            <person name="Carre W."/>
            <person name="Ball S.G."/>
            <person name="Chaparro C."/>
            <person name="Tonon T."/>
            <person name="Barbeyron T."/>
            <person name="Michel G."/>
            <person name="Noel B."/>
            <person name="Valentin K."/>
            <person name="Elias M."/>
            <person name="Artiguenave F."/>
            <person name="Arun A."/>
            <person name="Aury J.M."/>
            <person name="Barbosa-Neto J.F."/>
            <person name="Bothwell J.H."/>
            <person name="Bouget F.Y."/>
            <person name="Brillet L."/>
            <person name="Cabello-Hurtado F."/>
            <person name="Capella-Gutierrez S."/>
            <person name="Charrier B."/>
            <person name="Cladiere L."/>
            <person name="Cock J.M."/>
            <person name="Coelho S.M."/>
            <person name="Colleoni C."/>
            <person name="Czjzek M."/>
            <person name="Da Silva C."/>
            <person name="Delage L."/>
            <person name="Denoeud F."/>
            <person name="Deschamps P."/>
            <person name="Dittami S.M."/>
            <person name="Gabaldon T."/>
            <person name="Gachon C.M."/>
            <person name="Groisillier A."/>
            <person name="Herve C."/>
            <person name="Jabbari K."/>
            <person name="Katinka M."/>
            <person name="Kloareg B."/>
            <person name="Kowalczyk N."/>
            <person name="Labadie K."/>
            <person name="Leblanc C."/>
            <person name="Lopez P.J."/>
            <person name="McLachlan D.H."/>
            <person name="Meslet-Cladiere L."/>
            <person name="Moustafa A."/>
            <person name="Nehr Z."/>
            <person name="Nyvall Collen P."/>
            <person name="Panaud O."/>
            <person name="Partensky F."/>
            <person name="Poulain J."/>
            <person name="Rensing S.A."/>
            <person name="Rousvoal S."/>
            <person name="Samson G."/>
            <person name="Symeonidi A."/>
            <person name="Weissenbach J."/>
            <person name="Zambounis A."/>
            <person name="Wincker P."/>
            <person name="Boyen C."/>
        </authorList>
    </citation>
    <scope>NUCLEOTIDE SEQUENCE [LARGE SCALE GENOMIC DNA]</scope>
    <source>
        <strain evidence="3">cv. Stackhouse</strain>
    </source>
</reference>
<feature type="compositionally biased region" description="Polar residues" evidence="1">
    <location>
        <begin position="55"/>
        <end position="64"/>
    </location>
</feature>
<feature type="region of interest" description="Disordered" evidence="1">
    <location>
        <begin position="53"/>
        <end position="100"/>
    </location>
</feature>
<dbReference type="RefSeq" id="XP_005715133.1">
    <property type="nucleotide sequence ID" value="XM_005715076.1"/>
</dbReference>
<proteinExistence type="predicted"/>
<feature type="compositionally biased region" description="Basic residues" evidence="1">
    <location>
        <begin position="78"/>
        <end position="92"/>
    </location>
</feature>
<keyword evidence="3" id="KW-1185">Reference proteome</keyword>
<evidence type="ECO:0000313" key="2">
    <source>
        <dbReference type="EMBL" id="CDF35314.1"/>
    </source>
</evidence>
<dbReference type="Proteomes" id="UP000012073">
    <property type="component" value="Unassembled WGS sequence"/>
</dbReference>